<dbReference type="CDD" id="cd20435">
    <property type="entry name" value="Tudor_TDRD12_rpt2"/>
    <property type="match status" value="1"/>
</dbReference>
<evidence type="ECO:0000256" key="3">
    <source>
        <dbReference type="ARBA" id="ARBA00022737"/>
    </source>
</evidence>
<organism evidence="16 17">
    <name type="scientific">Pararge aegeria aegeria</name>
    <dbReference type="NCBI Taxonomy" id="348720"/>
    <lineage>
        <taxon>Eukaryota</taxon>
        <taxon>Metazoa</taxon>
        <taxon>Ecdysozoa</taxon>
        <taxon>Arthropoda</taxon>
        <taxon>Hexapoda</taxon>
        <taxon>Insecta</taxon>
        <taxon>Pterygota</taxon>
        <taxon>Neoptera</taxon>
        <taxon>Endopterygota</taxon>
        <taxon>Lepidoptera</taxon>
        <taxon>Glossata</taxon>
        <taxon>Ditrysia</taxon>
        <taxon>Papilionoidea</taxon>
        <taxon>Nymphalidae</taxon>
        <taxon>Satyrinae</taxon>
        <taxon>Satyrini</taxon>
        <taxon>Parargina</taxon>
        <taxon>Pararge</taxon>
    </lineage>
</organism>
<evidence type="ECO:0000256" key="8">
    <source>
        <dbReference type="ARBA" id="ARBA00022840"/>
    </source>
</evidence>
<evidence type="ECO:0000256" key="9">
    <source>
        <dbReference type="ARBA" id="ARBA00022871"/>
    </source>
</evidence>
<dbReference type="Pfam" id="PF00567">
    <property type="entry name" value="TUDOR"/>
    <property type="match status" value="1"/>
</dbReference>
<dbReference type="InterPro" id="IPR008978">
    <property type="entry name" value="HSP20-like_chaperone"/>
</dbReference>
<feature type="domain" description="CS" evidence="15">
    <location>
        <begin position="1776"/>
        <end position="1862"/>
    </location>
</feature>
<dbReference type="InterPro" id="IPR002999">
    <property type="entry name" value="Tudor"/>
</dbReference>
<dbReference type="Gene3D" id="2.60.40.790">
    <property type="match status" value="1"/>
</dbReference>
<dbReference type="SUPFAM" id="SSF63748">
    <property type="entry name" value="Tudor/PWWP/MBT"/>
    <property type="match status" value="2"/>
</dbReference>
<evidence type="ECO:0000256" key="11">
    <source>
        <dbReference type="ARBA" id="ARBA00023254"/>
    </source>
</evidence>
<dbReference type="InterPro" id="IPR007052">
    <property type="entry name" value="CS_dom"/>
</dbReference>
<dbReference type="InterPro" id="IPR035437">
    <property type="entry name" value="SNase_OB-fold_sf"/>
</dbReference>
<dbReference type="GO" id="GO:0051321">
    <property type="term" value="P:meiotic cell cycle"/>
    <property type="evidence" value="ECO:0007669"/>
    <property type="project" value="UniProtKB-KW"/>
</dbReference>
<dbReference type="Proteomes" id="UP000838756">
    <property type="component" value="Unassembled WGS sequence"/>
</dbReference>
<dbReference type="Pfam" id="PF04969">
    <property type="entry name" value="CS"/>
    <property type="match status" value="1"/>
</dbReference>
<evidence type="ECO:0000259" key="14">
    <source>
        <dbReference type="PROSITE" id="PS51192"/>
    </source>
</evidence>
<dbReference type="SUPFAM" id="SSF49764">
    <property type="entry name" value="HSP20-like chaperones"/>
    <property type="match status" value="1"/>
</dbReference>
<dbReference type="PROSITE" id="PS50304">
    <property type="entry name" value="TUDOR"/>
    <property type="match status" value="1"/>
</dbReference>
<evidence type="ECO:0000313" key="17">
    <source>
        <dbReference type="Proteomes" id="UP000838756"/>
    </source>
</evidence>
<dbReference type="InterPro" id="IPR027417">
    <property type="entry name" value="P-loop_NTPase"/>
</dbReference>
<dbReference type="GO" id="GO:0042078">
    <property type="term" value="P:germ-line stem cell division"/>
    <property type="evidence" value="ECO:0007669"/>
    <property type="project" value="TreeGrafter"/>
</dbReference>
<keyword evidence="5" id="KW-0221">Differentiation</keyword>
<evidence type="ECO:0000313" key="16">
    <source>
        <dbReference type="EMBL" id="CAH2229351.1"/>
    </source>
</evidence>
<dbReference type="Pfam" id="PF00270">
    <property type="entry name" value="DEAD"/>
    <property type="match status" value="1"/>
</dbReference>
<feature type="domain" description="Tudor" evidence="13">
    <location>
        <begin position="1426"/>
        <end position="1484"/>
    </location>
</feature>
<dbReference type="SMART" id="SM00333">
    <property type="entry name" value="TUDOR"/>
    <property type="match status" value="1"/>
</dbReference>
<comment type="catalytic activity">
    <reaction evidence="12">
        <text>ATP + H2O = ADP + phosphate + H(+)</text>
        <dbReference type="Rhea" id="RHEA:13065"/>
        <dbReference type="ChEBI" id="CHEBI:15377"/>
        <dbReference type="ChEBI" id="CHEBI:15378"/>
        <dbReference type="ChEBI" id="CHEBI:30616"/>
        <dbReference type="ChEBI" id="CHEBI:43474"/>
        <dbReference type="ChEBI" id="CHEBI:456216"/>
        <dbReference type="EC" id="3.6.4.13"/>
    </reaction>
</comment>
<reference evidence="16" key="1">
    <citation type="submission" date="2022-03" db="EMBL/GenBank/DDBJ databases">
        <authorList>
            <person name="Lindestad O."/>
        </authorList>
    </citation>
    <scope>NUCLEOTIDE SEQUENCE</scope>
</reference>
<dbReference type="SUPFAM" id="SSF52540">
    <property type="entry name" value="P-loop containing nucleoside triphosphate hydrolases"/>
    <property type="match status" value="2"/>
</dbReference>
<evidence type="ECO:0000256" key="10">
    <source>
        <dbReference type="ARBA" id="ARBA00023158"/>
    </source>
</evidence>
<dbReference type="GO" id="GO:0003676">
    <property type="term" value="F:nucleic acid binding"/>
    <property type="evidence" value="ECO:0007669"/>
    <property type="project" value="InterPro"/>
</dbReference>
<dbReference type="PROSITE" id="PS51203">
    <property type="entry name" value="CS"/>
    <property type="match status" value="1"/>
</dbReference>
<name>A0A8S4R0Q1_9NEOP</name>
<keyword evidence="3" id="KW-0677">Repeat</keyword>
<dbReference type="EC" id="3.6.4.13" evidence="1"/>
<dbReference type="GO" id="GO:0005524">
    <property type="term" value="F:ATP binding"/>
    <property type="evidence" value="ECO:0007669"/>
    <property type="project" value="UniProtKB-KW"/>
</dbReference>
<gene>
    <name evidence="16" type="primary">jg17100</name>
    <name evidence="16" type="ORF">PAEG_LOCUS8833</name>
</gene>
<dbReference type="PANTHER" id="PTHR22655:SF2">
    <property type="entry name" value="ATP-DEPENDENT RNA HELICASE TDRD12-RELATED"/>
    <property type="match status" value="1"/>
</dbReference>
<evidence type="ECO:0000256" key="7">
    <source>
        <dbReference type="ARBA" id="ARBA00022806"/>
    </source>
</evidence>
<keyword evidence="8" id="KW-0067">ATP-binding</keyword>
<evidence type="ECO:0000256" key="4">
    <source>
        <dbReference type="ARBA" id="ARBA00022741"/>
    </source>
</evidence>
<dbReference type="Gene3D" id="2.40.50.90">
    <property type="match status" value="1"/>
</dbReference>
<dbReference type="PROSITE" id="PS51192">
    <property type="entry name" value="HELICASE_ATP_BIND_1"/>
    <property type="match status" value="1"/>
</dbReference>
<dbReference type="EMBL" id="CAKXAJ010024711">
    <property type="protein sequence ID" value="CAH2229351.1"/>
    <property type="molecule type" value="Genomic_DNA"/>
</dbReference>
<accession>A0A8S4R0Q1</accession>
<dbReference type="OrthoDB" id="249932at2759"/>
<dbReference type="GO" id="GO:0003724">
    <property type="term" value="F:RNA helicase activity"/>
    <property type="evidence" value="ECO:0007669"/>
    <property type="project" value="UniProtKB-EC"/>
</dbReference>
<evidence type="ECO:0000256" key="6">
    <source>
        <dbReference type="ARBA" id="ARBA00022801"/>
    </source>
</evidence>
<keyword evidence="11" id="KW-0469">Meiosis</keyword>
<evidence type="ECO:0000256" key="1">
    <source>
        <dbReference type="ARBA" id="ARBA00012552"/>
    </source>
</evidence>
<dbReference type="InterPro" id="IPR011545">
    <property type="entry name" value="DEAD/DEAH_box_helicase_dom"/>
</dbReference>
<keyword evidence="2" id="KW-0217">Developmental protein</keyword>
<dbReference type="Gene3D" id="2.30.30.140">
    <property type="match status" value="2"/>
</dbReference>
<dbReference type="Gene3D" id="3.40.50.300">
    <property type="entry name" value="P-loop containing nucleotide triphosphate hydrolases"/>
    <property type="match status" value="2"/>
</dbReference>
<dbReference type="GO" id="GO:0007283">
    <property type="term" value="P:spermatogenesis"/>
    <property type="evidence" value="ECO:0007669"/>
    <property type="project" value="UniProtKB-KW"/>
</dbReference>
<evidence type="ECO:0000256" key="12">
    <source>
        <dbReference type="ARBA" id="ARBA00047984"/>
    </source>
</evidence>
<keyword evidence="17" id="KW-1185">Reference proteome</keyword>
<evidence type="ECO:0000259" key="13">
    <source>
        <dbReference type="PROSITE" id="PS50304"/>
    </source>
</evidence>
<proteinExistence type="predicted"/>
<dbReference type="SMART" id="SM00487">
    <property type="entry name" value="DEXDc"/>
    <property type="match status" value="1"/>
</dbReference>
<keyword evidence="10" id="KW-0943">RNA-mediated gene silencing</keyword>
<evidence type="ECO:0000256" key="2">
    <source>
        <dbReference type="ARBA" id="ARBA00022473"/>
    </source>
</evidence>
<dbReference type="GO" id="GO:0031047">
    <property type="term" value="P:regulatory ncRNA-mediated gene silencing"/>
    <property type="evidence" value="ECO:0007669"/>
    <property type="project" value="UniProtKB-KW"/>
</dbReference>
<dbReference type="GO" id="GO:0005737">
    <property type="term" value="C:cytoplasm"/>
    <property type="evidence" value="ECO:0007669"/>
    <property type="project" value="UniProtKB-ARBA"/>
</dbReference>
<dbReference type="PANTHER" id="PTHR22655">
    <property type="entry name" value="ATP-DEPENDENT RNA HELICASE TDRD12-RELATED"/>
    <property type="match status" value="1"/>
</dbReference>
<dbReference type="GO" id="GO:0016787">
    <property type="term" value="F:hydrolase activity"/>
    <property type="evidence" value="ECO:0007669"/>
    <property type="project" value="UniProtKB-KW"/>
</dbReference>
<keyword evidence="6" id="KW-0378">Hydrolase</keyword>
<dbReference type="InterPro" id="IPR014001">
    <property type="entry name" value="Helicase_ATP-bd"/>
</dbReference>
<keyword evidence="9" id="KW-0744">Spermatogenesis</keyword>
<sequence>MPSGCYRVEVLSYLNPHLIWVEVCDQFLPKNEYLFEQIGVYGVLPLEKTLNVITEGLNSKKCNDWLPATSVVMKDFFEKKDEIWFSPTHIDRRTSIFDDNVHKYGELLIKSETGKLKKLSKHLLQSGFAYKDVCEFHEKLSCGKLNTKLNPDETQTVIMKLENYYKRMKYPKNNWKKSVEKQTSVFQMTQSFESELSVSNLVLNDRVLNKTLKNKYKDFELCKDVDEESLGRGYHKDKSVNPEANKETLKSQYLIKKLSMMSNSKKSGDLNQTYSDIVNFLNTSSRVKENLNQTNEALSTTSDNNTSSEMDVVTKENILSRKLKQFNEVEKFKRRISSGSESGKTNEDIQNVQNVRSAEESKLGQEKHNVKNIDKGCNQFGQKLNSGYEIQVTKNLTDHCGEITRGDGFQEKKDNNSKRAATNVSSGSVTRIAFGPPGLRPTSFNIQLMTVPDFVEEEELTLDAEKEAPEKCDRMYDEVDSEVGIEITNKNTLKDYLQKVNNVNFSNDSDKIVQNDGKSVKSSNRYNLVYNKKPIQKENILHNKSGDINSDDSVDKYTSSLIKRKLKVYYNTVKQNCNFSGSDTSNKDSSSGDESIEKVIDRLTLKYKDDSISKKDGIPANEEVSIIKLKNHVNPFKNIDPNISVFVDKLVSPVLMVHSKGDNRIQPVFELRDVYFNGHIHNVIRNLSIDQPMTVQSITWSVILRGLSLFIISPMGSGKTLGYLPAVCSLISDSIQLNCERCGPVCIIVCATAQSVTYVEKKAKMFLESKKRVLACYAGVDNFHITTTLLNGCDLLISTPSCLVRLMQATDFGVELGRLSTFVLDDCERLSEVYADDIKYFTYQIKEMLKLRADKHLKVQYIVASRIWCDFFTPLAKKIPDTVVVIGAFQECVLYSKSNTSVTLIKKENKIDSVFEFLKDINASKRTVIVCRSNDEVALLEKALKRSKHVVFSCDNDMTIHDLYNMSVSWADFEEPLIGPILICCDSNLMHMNITDAHNLIHYSMPPLFSMFCKRFSVLNDNYPSIFKANNENIQIKILLEENNVEQLPKLLNFIKRCTDNVPDILDEISSNILAEKDKIKAIKYYPICDSLLTLGYCPDIYNCQERHTIFKEYDSPKDWMPKGGTITCKILYYQSATLYSARLLSCTVNGTTTNYPQTYSKLSMKMGTYYSKESNKKLHGIPKIGDVCAISIKLNFFLRCQVLKILSKYERGNPNKVLVKLIDEERMEVTRDIYLYHLPEELKQIASQVVLVRLANIEPKDKDITFSDLARDRLKNITNTDTELFVRGNVALTIGNCIFVNTLEACQELTSLNEVVVKYDLKQELLRNHAIPNPAHLIKLEKLCIQSGLTVKQESKMIEPKDPVKNLSNGTWAHLEVDCMSSVFFASAINPDKFFVRLDKFESCMSGLLKDIKKYVDANPTQCGSVKEGEIVLAKFPDDETYERARIDHIKEDSVKCFFVDQGDWREIPLNHLIPITEQLVNQLPFQAIECRLVGIKPLGDQWTDFSTYWFIDNCYNDSGNLKYLFVKYYSKEPAEFTNGHKYGVAVIDTNIEHDVILNQLMIDLNLAQEKHSEIEYLENLKTKEPERNPTVDMKNKDYEEAVTRGHQEQVNVSMDEQSVVPSQSNTFLKTPLRSVPLVNSDNESDDSDKWDVNVGDNYMDLFPVLKDLKKLRDNVPQVNTVKPEDAFNKPKNVIQKTEAIELDSDDLTSPDGTLLAKVSPKDTTLINDEKVEKNKPFLEKKIDADHKISPVLESANSANKKMKSSLNFTEEDQKRRPKLVWRQNKTSVTVKIQLIGADDYKLNMSDRVLDFSANLHDTDFAFKLELYGVVDKEKCSHVNKGQYILVKLKKVLTKNWLTLTRDGGIKKWIVYDVDNLDASSEEETVDDTIKDIVRNIHESVDTESEDDDVYDDIMN</sequence>
<protein>
    <recommendedName>
        <fullName evidence="1">RNA helicase</fullName>
        <ecNumber evidence="1">3.6.4.13</ecNumber>
    </recommendedName>
</protein>
<evidence type="ECO:0000256" key="5">
    <source>
        <dbReference type="ARBA" id="ARBA00022782"/>
    </source>
</evidence>
<evidence type="ECO:0000259" key="15">
    <source>
        <dbReference type="PROSITE" id="PS51203"/>
    </source>
</evidence>
<keyword evidence="4" id="KW-0547">Nucleotide-binding</keyword>
<feature type="domain" description="Helicase ATP-binding" evidence="14">
    <location>
        <begin position="700"/>
        <end position="853"/>
    </location>
</feature>
<keyword evidence="7" id="KW-0347">Helicase</keyword>
<comment type="caution">
    <text evidence="16">The sequence shown here is derived from an EMBL/GenBank/DDBJ whole genome shotgun (WGS) entry which is preliminary data.</text>
</comment>